<reference evidence="2 3" key="1">
    <citation type="journal article" date="2018" name="Genome Biol. Evol.">
        <title>Multiple Roots of Fruiting Body Formation in Amoebozoa.</title>
        <authorList>
            <person name="Hillmann F."/>
            <person name="Forbes G."/>
            <person name="Novohradska S."/>
            <person name="Ferling I."/>
            <person name="Riege K."/>
            <person name="Groth M."/>
            <person name="Westermann M."/>
            <person name="Marz M."/>
            <person name="Spaller T."/>
            <person name="Winckler T."/>
            <person name="Schaap P."/>
            <person name="Glockner G."/>
        </authorList>
    </citation>
    <scope>NUCLEOTIDE SEQUENCE [LARGE SCALE GENOMIC DNA]</scope>
    <source>
        <strain evidence="2 3">Jena</strain>
    </source>
</reference>
<dbReference type="Proteomes" id="UP000241769">
    <property type="component" value="Unassembled WGS sequence"/>
</dbReference>
<dbReference type="SMART" id="SM00367">
    <property type="entry name" value="LRR_CC"/>
    <property type="match status" value="9"/>
</dbReference>
<dbReference type="Pfam" id="PF25372">
    <property type="entry name" value="DUF7885"/>
    <property type="match status" value="1"/>
</dbReference>
<sequence>MSSPQTLVMMYELLACRFSAVVLWNTPIFNGNNELFGYDGFPRNIKQESFVTDLSQSTSQLGGYSQINTDYNELYSQESEESSSVPPLVTLCISFVVTNIGQLSSLSGFPPKVAQELFDCILHRERATKQRLLTLPILNMFLNSGLLSQLDLTGRRDVPDDVIKTIPRCSPHLDSLILKGACTLSGQTVLSIAEGCPSIKKLDVGECNRIDNQTLSSLSKSPLASTLEQLGLSSCFELTRDGLTEMSTSFGNLQRLDISYLHHIDDASVDALVAGCRSLTSIDLSHCTQLKRPTFASIAQHMARNLKVLLLRGCLQLEDVDLSHIGQKCPLLQEISIEACKLITDASIQSLSDGCRGLTSIDVSGITNLSDTSTMYIANFCKGLSHLTLKRCIHITNESIAVLVKLTRNTLQYLDIDGCVELTDECISELTECKRLEHLDVSFCRNLSVKGVSQLLSLPSLKSIHTWGHAVTASQMQQWRSRHPRLKIHAAS</sequence>
<dbReference type="InterPro" id="IPR006553">
    <property type="entry name" value="Leu-rich_rpt_Cys-con_subtyp"/>
</dbReference>
<evidence type="ECO:0000259" key="1">
    <source>
        <dbReference type="Pfam" id="PF25372"/>
    </source>
</evidence>
<protein>
    <submittedName>
        <fullName evidence="2">F-box/LRR-repeat protein 20-like isoform 1</fullName>
    </submittedName>
</protein>
<dbReference type="GO" id="GO:0031146">
    <property type="term" value="P:SCF-dependent proteasomal ubiquitin-dependent protein catabolic process"/>
    <property type="evidence" value="ECO:0007669"/>
    <property type="project" value="TreeGrafter"/>
</dbReference>
<dbReference type="PANTHER" id="PTHR13318">
    <property type="entry name" value="PARTNER OF PAIRED, ISOFORM B-RELATED"/>
    <property type="match status" value="1"/>
</dbReference>
<dbReference type="SUPFAM" id="SSF52047">
    <property type="entry name" value="RNI-like"/>
    <property type="match status" value="1"/>
</dbReference>
<comment type="caution">
    <text evidence="2">The sequence shown here is derived from an EMBL/GenBank/DDBJ whole genome shotgun (WGS) entry which is preliminary data.</text>
</comment>
<accession>A0A2P6N113</accession>
<name>A0A2P6N113_9EUKA</name>
<dbReference type="EMBL" id="MDYQ01000257">
    <property type="protein sequence ID" value="PRP77590.1"/>
    <property type="molecule type" value="Genomic_DNA"/>
</dbReference>
<dbReference type="InterPro" id="IPR032675">
    <property type="entry name" value="LRR_dom_sf"/>
</dbReference>
<proteinExistence type="predicted"/>
<evidence type="ECO:0000313" key="2">
    <source>
        <dbReference type="EMBL" id="PRP77590.1"/>
    </source>
</evidence>
<keyword evidence="3" id="KW-1185">Reference proteome</keyword>
<dbReference type="STRING" id="1890364.A0A2P6N113"/>
<dbReference type="InterPro" id="IPR057207">
    <property type="entry name" value="FBXL15_LRR"/>
</dbReference>
<dbReference type="OrthoDB" id="550575at2759"/>
<evidence type="ECO:0000313" key="3">
    <source>
        <dbReference type="Proteomes" id="UP000241769"/>
    </source>
</evidence>
<dbReference type="Gene3D" id="3.80.10.10">
    <property type="entry name" value="Ribonuclease Inhibitor"/>
    <property type="match status" value="3"/>
</dbReference>
<dbReference type="GO" id="GO:0019005">
    <property type="term" value="C:SCF ubiquitin ligase complex"/>
    <property type="evidence" value="ECO:0007669"/>
    <property type="project" value="TreeGrafter"/>
</dbReference>
<dbReference type="PANTHER" id="PTHR13318:SF105">
    <property type="entry name" value="F-BOX_LRR-REPEAT PROTEIN 3"/>
    <property type="match status" value="1"/>
</dbReference>
<dbReference type="InParanoid" id="A0A2P6N113"/>
<organism evidence="2 3">
    <name type="scientific">Planoprotostelium fungivorum</name>
    <dbReference type="NCBI Taxonomy" id="1890364"/>
    <lineage>
        <taxon>Eukaryota</taxon>
        <taxon>Amoebozoa</taxon>
        <taxon>Evosea</taxon>
        <taxon>Variosea</taxon>
        <taxon>Cavosteliida</taxon>
        <taxon>Cavosteliaceae</taxon>
        <taxon>Planoprotostelium</taxon>
    </lineage>
</organism>
<gene>
    <name evidence="2" type="ORF">PROFUN_00451</name>
</gene>
<dbReference type="AlphaFoldDB" id="A0A2P6N113"/>
<feature type="domain" description="F-box/LRR-repeat protein 15-like leucin rich repeat" evidence="1">
    <location>
        <begin position="273"/>
        <end position="422"/>
    </location>
</feature>